<comment type="caution">
    <text evidence="1">The sequence shown here is derived from an EMBL/GenBank/DDBJ whole genome shotgun (WGS) entry which is preliminary data.</text>
</comment>
<dbReference type="Proteomes" id="UP000814033">
    <property type="component" value="Unassembled WGS sequence"/>
</dbReference>
<accession>A0ACB8RXB6</accession>
<reference evidence="1" key="2">
    <citation type="journal article" date="2022" name="New Phytol.">
        <title>Evolutionary transition to the ectomycorrhizal habit in the genomes of a hyperdiverse lineage of mushroom-forming fungi.</title>
        <authorList>
            <person name="Looney B."/>
            <person name="Miyauchi S."/>
            <person name="Morin E."/>
            <person name="Drula E."/>
            <person name="Courty P.E."/>
            <person name="Kohler A."/>
            <person name="Kuo A."/>
            <person name="LaButti K."/>
            <person name="Pangilinan J."/>
            <person name="Lipzen A."/>
            <person name="Riley R."/>
            <person name="Andreopoulos W."/>
            <person name="He G."/>
            <person name="Johnson J."/>
            <person name="Nolan M."/>
            <person name="Tritt A."/>
            <person name="Barry K.W."/>
            <person name="Grigoriev I.V."/>
            <person name="Nagy L.G."/>
            <person name="Hibbett D."/>
            <person name="Henrissat B."/>
            <person name="Matheny P.B."/>
            <person name="Labbe J."/>
            <person name="Martin F.M."/>
        </authorList>
    </citation>
    <scope>NUCLEOTIDE SEQUENCE</scope>
    <source>
        <strain evidence="1">FP105234-sp</strain>
    </source>
</reference>
<name>A0ACB8RXB6_9AGAM</name>
<keyword evidence="2" id="KW-1185">Reference proteome</keyword>
<organism evidence="1 2">
    <name type="scientific">Auriscalpium vulgare</name>
    <dbReference type="NCBI Taxonomy" id="40419"/>
    <lineage>
        <taxon>Eukaryota</taxon>
        <taxon>Fungi</taxon>
        <taxon>Dikarya</taxon>
        <taxon>Basidiomycota</taxon>
        <taxon>Agaricomycotina</taxon>
        <taxon>Agaricomycetes</taxon>
        <taxon>Russulales</taxon>
        <taxon>Auriscalpiaceae</taxon>
        <taxon>Auriscalpium</taxon>
    </lineage>
</organism>
<reference evidence="1" key="1">
    <citation type="submission" date="2021-02" db="EMBL/GenBank/DDBJ databases">
        <authorList>
            <consortium name="DOE Joint Genome Institute"/>
            <person name="Ahrendt S."/>
            <person name="Looney B.P."/>
            <person name="Miyauchi S."/>
            <person name="Morin E."/>
            <person name="Drula E."/>
            <person name="Courty P.E."/>
            <person name="Chicoki N."/>
            <person name="Fauchery L."/>
            <person name="Kohler A."/>
            <person name="Kuo A."/>
            <person name="Labutti K."/>
            <person name="Pangilinan J."/>
            <person name="Lipzen A."/>
            <person name="Riley R."/>
            <person name="Andreopoulos W."/>
            <person name="He G."/>
            <person name="Johnson J."/>
            <person name="Barry K.W."/>
            <person name="Grigoriev I.V."/>
            <person name="Nagy L."/>
            <person name="Hibbett D."/>
            <person name="Henrissat B."/>
            <person name="Matheny P.B."/>
            <person name="Labbe J."/>
            <person name="Martin F."/>
        </authorList>
    </citation>
    <scope>NUCLEOTIDE SEQUENCE</scope>
    <source>
        <strain evidence="1">FP105234-sp</strain>
    </source>
</reference>
<sequence length="826" mass="94012">MLEAESRKRAHADEPESLPAKKRALSDTNGAPVLVNGVVAATPPPAPVDEPKDQDSLEQFRKEAIFRRMRHYARENERSLTRVAELERLKDTYESSLLAVGACWEQLVETIRGLIKHEATVAVEVKTEDLFRLPMASDSYSTLAEALEEKSKATRSLLTAFVQLGAAASARDDFFQQYQKSQSECTSLRAELALTRAKLEDSEGQLEKYRAGLAAAEIRYDRMQSRSVQLSMGQATPPTGDVKLEAPGTVEEAHVKAESVEPGESPPTVAKAGSLEEQLKAAQVTIDRQEQEITLLRADHDHAVPVQEIFEHMYEGEPPPAKYVQEHEIYKSQAEHVKSLEHALAEKSAQYQAVSAEVSRLHSERKKIEERANKDGDKMVDDLRLALAKRDGENLRLREAREKLSAELFERKQTESTRRQSLDQYRQLAESRSERMSVLQSEVNRLKRLVAANAGDEDLVIFLASEKADGATYVDDLKARLETAEERVSALEKQLSYFEVDNPDIVRHMRSEAEARQQLAEATKVLSRYKSTYGEPSTLPPDTQRLSEQLRKKEDEIRALRLQESQRAEAESALYLELEKLSSAWEKVDQQLGDKIFDLTAFEDKIEKLTLEKAKSETRYYACMRDKDAIENESKLVARDLATHKRVTEKWEKDFTRLQALLDEQIKIASDCDDVVKNAQKELEESQKEFRDYKVAYPITKEEAQYWAFRVTKINKLHEIFHVGWRQKITEHLAARQQAEKELQEIKAQPVNSVGKEASLQKEIEKCMSILKCSTCHNNMRSTVLLKCLHTFCKPCVDARVATRQRKCPACNLAFAQSDVQQIFFQ</sequence>
<gene>
    <name evidence="1" type="ORF">FA95DRAFT_1678426</name>
</gene>
<proteinExistence type="predicted"/>
<protein>
    <submittedName>
        <fullName evidence="1">Uncharacterized protein</fullName>
    </submittedName>
</protein>
<dbReference type="EMBL" id="MU275889">
    <property type="protein sequence ID" value="KAI0048255.1"/>
    <property type="molecule type" value="Genomic_DNA"/>
</dbReference>
<evidence type="ECO:0000313" key="2">
    <source>
        <dbReference type="Proteomes" id="UP000814033"/>
    </source>
</evidence>
<evidence type="ECO:0000313" key="1">
    <source>
        <dbReference type="EMBL" id="KAI0048255.1"/>
    </source>
</evidence>